<feature type="region of interest" description="Disordered" evidence="1">
    <location>
        <begin position="164"/>
        <end position="187"/>
    </location>
</feature>
<dbReference type="Proteomes" id="UP000494040">
    <property type="component" value="Unassembled WGS sequence"/>
</dbReference>
<feature type="region of interest" description="Disordered" evidence="1">
    <location>
        <begin position="67"/>
        <end position="113"/>
    </location>
</feature>
<organism evidence="2 3">
    <name type="scientific">Cimex lectularius</name>
    <name type="common">Bed bug</name>
    <name type="synonym">Acanthia lectularia</name>
    <dbReference type="NCBI Taxonomy" id="79782"/>
    <lineage>
        <taxon>Eukaryota</taxon>
        <taxon>Metazoa</taxon>
        <taxon>Ecdysozoa</taxon>
        <taxon>Arthropoda</taxon>
        <taxon>Hexapoda</taxon>
        <taxon>Insecta</taxon>
        <taxon>Pterygota</taxon>
        <taxon>Neoptera</taxon>
        <taxon>Paraneoptera</taxon>
        <taxon>Hemiptera</taxon>
        <taxon>Heteroptera</taxon>
        <taxon>Panheteroptera</taxon>
        <taxon>Cimicomorpha</taxon>
        <taxon>Cimicidae</taxon>
        <taxon>Cimex</taxon>
    </lineage>
</organism>
<dbReference type="EnsemblMetazoa" id="XM_014394862.1">
    <property type="protein sequence ID" value="XP_014250348.1"/>
    <property type="gene ID" value="LOC106667136"/>
</dbReference>
<evidence type="ECO:0000313" key="3">
    <source>
        <dbReference type="Proteomes" id="UP000494040"/>
    </source>
</evidence>
<feature type="compositionally biased region" description="Basic residues" evidence="1">
    <location>
        <begin position="1"/>
        <end position="12"/>
    </location>
</feature>
<dbReference type="KEGG" id="clec:106667136"/>
<feature type="region of interest" description="Disordered" evidence="1">
    <location>
        <begin position="1"/>
        <end position="26"/>
    </location>
</feature>
<keyword evidence="3" id="KW-1185">Reference proteome</keyword>
<feature type="compositionally biased region" description="Basic and acidic residues" evidence="1">
    <location>
        <begin position="67"/>
        <end position="90"/>
    </location>
</feature>
<name>A0A8I6RYP6_CIMLE</name>
<proteinExistence type="predicted"/>
<evidence type="ECO:0000256" key="1">
    <source>
        <dbReference type="SAM" id="MobiDB-lite"/>
    </source>
</evidence>
<accession>A0A8I6RYP6</accession>
<dbReference type="GeneID" id="106667136"/>
<evidence type="ECO:0000313" key="2">
    <source>
        <dbReference type="EnsemblMetazoa" id="XP_014250348.1"/>
    </source>
</evidence>
<protein>
    <submittedName>
        <fullName evidence="2">Uncharacterized protein</fullName>
    </submittedName>
</protein>
<reference evidence="2" key="1">
    <citation type="submission" date="2022-01" db="UniProtKB">
        <authorList>
            <consortium name="EnsemblMetazoa"/>
        </authorList>
    </citation>
    <scope>IDENTIFICATION</scope>
</reference>
<dbReference type="RefSeq" id="XP_014250348.1">
    <property type="nucleotide sequence ID" value="XM_014394862.1"/>
</dbReference>
<sequence length="219" mass="26454">MGSLGKMRRSRAMKGDSFQEWKARKDLEAQQSRMTALIEQKEKMRKQELSERERIRKNEMLAVERMKRKEMLEKEHSRKREFHMEGKSRTNDTANTWPSVKQEIPDRSSSICNDWPNLTTKEIIADQTKLSQTNVSIDNCKKSGSLTFSQWLHKKEQARMAEIREKEARKQEQEAREWEQQEQSRRAVREWMEKTKYRTLDRHYRKHNAQEAHKRMSRT</sequence>
<feature type="compositionally biased region" description="Basic and acidic residues" evidence="1">
    <location>
        <begin position="13"/>
        <end position="26"/>
    </location>
</feature>
<dbReference type="AlphaFoldDB" id="A0A8I6RYP6"/>